<keyword evidence="4" id="KW-0862">Zinc</keyword>
<evidence type="ECO:0000256" key="2">
    <source>
        <dbReference type="ARBA" id="ARBA00008072"/>
    </source>
</evidence>
<dbReference type="Gene3D" id="3.90.180.10">
    <property type="entry name" value="Medium-chain alcohol dehydrogenases, catalytic domain"/>
    <property type="match status" value="1"/>
</dbReference>
<protein>
    <submittedName>
        <fullName evidence="7">Zinc-binding alcohol dehydrogenase</fullName>
    </submittedName>
</protein>
<keyword evidence="3" id="KW-0479">Metal-binding</keyword>
<dbReference type="InterPro" id="IPR036291">
    <property type="entry name" value="NAD(P)-bd_dom_sf"/>
</dbReference>
<dbReference type="InterPro" id="IPR013149">
    <property type="entry name" value="ADH-like_C"/>
</dbReference>
<keyword evidence="5" id="KW-0560">Oxidoreductase</keyword>
<comment type="similarity">
    <text evidence="2">Belongs to the zinc-containing alcohol dehydrogenase family.</text>
</comment>
<dbReference type="PANTHER" id="PTHR43350">
    <property type="entry name" value="NAD-DEPENDENT ALCOHOL DEHYDROGENASE"/>
    <property type="match status" value="1"/>
</dbReference>
<dbReference type="RefSeq" id="WP_346224794.1">
    <property type="nucleotide sequence ID" value="NZ_JBDJAW010000004.1"/>
</dbReference>
<gene>
    <name evidence="7" type="ORF">AAH991_06340</name>
</gene>
<accession>A0ABV0AHA7</accession>
<evidence type="ECO:0000256" key="4">
    <source>
        <dbReference type="ARBA" id="ARBA00022833"/>
    </source>
</evidence>
<comment type="caution">
    <text evidence="7">The sequence shown here is derived from an EMBL/GenBank/DDBJ whole genome shotgun (WGS) entry which is preliminary data.</text>
</comment>
<name>A0ABV0AHA7_9ACTN</name>
<evidence type="ECO:0000256" key="3">
    <source>
        <dbReference type="ARBA" id="ARBA00022723"/>
    </source>
</evidence>
<proteinExistence type="inferred from homology"/>
<evidence type="ECO:0000313" key="8">
    <source>
        <dbReference type="Proteomes" id="UP001447516"/>
    </source>
</evidence>
<dbReference type="EMBL" id="JBDJAW010000004">
    <property type="protein sequence ID" value="MEN3534712.1"/>
    <property type="molecule type" value="Genomic_DNA"/>
</dbReference>
<dbReference type="PANTHER" id="PTHR43350:SF19">
    <property type="entry name" value="D-GULOSIDE 3-DEHYDROGENASE"/>
    <property type="match status" value="1"/>
</dbReference>
<keyword evidence="8" id="KW-1185">Reference proteome</keyword>
<dbReference type="SUPFAM" id="SSF50129">
    <property type="entry name" value="GroES-like"/>
    <property type="match status" value="1"/>
</dbReference>
<dbReference type="SUPFAM" id="SSF51735">
    <property type="entry name" value="NAD(P)-binding Rossmann-fold domains"/>
    <property type="match status" value="1"/>
</dbReference>
<evidence type="ECO:0000313" key="7">
    <source>
        <dbReference type="EMBL" id="MEN3534712.1"/>
    </source>
</evidence>
<dbReference type="Proteomes" id="UP001447516">
    <property type="component" value="Unassembled WGS sequence"/>
</dbReference>
<feature type="domain" description="Alcohol dehydrogenase-like C-terminal" evidence="6">
    <location>
        <begin position="175"/>
        <end position="276"/>
    </location>
</feature>
<dbReference type="InterPro" id="IPR011032">
    <property type="entry name" value="GroES-like_sf"/>
</dbReference>
<dbReference type="Pfam" id="PF00107">
    <property type="entry name" value="ADH_zinc_N"/>
    <property type="match status" value="1"/>
</dbReference>
<sequence length="355" mass="37930">MDEVRSLGVRAAGEPCVFTEPAPPGEPHEGEFDVETLFSGLSAGTELAAVKGTSPFLHRRFDRETRLFEEGAPTARYPIRALGYMEVGRVRRSRCAAVPAGALVAMAYGHRSAHRAHPARDHVVPLPDDLDPMVGVYAAQMGPICVNGLLHASGAGEPAAGVAGRRILVTGAGVVGLLTALFALHHGAADVAVADPDPRRLAVAAALGCAVVDEGEHDAARWCKTRWRRPEPGADLVFQCRGRAAALRTALRALRPQGTVVDLAFYQDGAAEVRLGEEFHHNGLTLRCAQISRVPPGCPWTRADLSAAALGLLRAHSVAIRRHLVTDVLPLEDAPGFLRDLAARRRHVIQAVFTF</sequence>
<organism evidence="7 8">
    <name type="scientific">Microbispora maris</name>
    <dbReference type="NCBI Taxonomy" id="3144104"/>
    <lineage>
        <taxon>Bacteria</taxon>
        <taxon>Bacillati</taxon>
        <taxon>Actinomycetota</taxon>
        <taxon>Actinomycetes</taxon>
        <taxon>Streptosporangiales</taxon>
        <taxon>Streptosporangiaceae</taxon>
        <taxon>Microbispora</taxon>
    </lineage>
</organism>
<dbReference type="CDD" id="cd08255">
    <property type="entry name" value="2-desacetyl-2-hydroxyethyl_bacteriochlorophyllide_like"/>
    <property type="match status" value="1"/>
</dbReference>
<dbReference type="Gene3D" id="3.40.50.720">
    <property type="entry name" value="NAD(P)-binding Rossmann-like Domain"/>
    <property type="match status" value="1"/>
</dbReference>
<comment type="cofactor">
    <cofactor evidence="1">
        <name>Zn(2+)</name>
        <dbReference type="ChEBI" id="CHEBI:29105"/>
    </cofactor>
</comment>
<evidence type="ECO:0000259" key="6">
    <source>
        <dbReference type="Pfam" id="PF00107"/>
    </source>
</evidence>
<evidence type="ECO:0000256" key="1">
    <source>
        <dbReference type="ARBA" id="ARBA00001947"/>
    </source>
</evidence>
<evidence type="ECO:0000256" key="5">
    <source>
        <dbReference type="ARBA" id="ARBA00023002"/>
    </source>
</evidence>
<reference evidence="7 8" key="1">
    <citation type="submission" date="2024-05" db="EMBL/GenBank/DDBJ databases">
        <title>Microbispora sp.ZYX-F-249.</title>
        <authorList>
            <person name="Xie H."/>
        </authorList>
    </citation>
    <scope>NUCLEOTIDE SEQUENCE [LARGE SCALE GENOMIC DNA]</scope>
    <source>
        <strain evidence="7 8">ZYX-F-249</strain>
    </source>
</reference>